<evidence type="ECO:0000256" key="5">
    <source>
        <dbReference type="ARBA" id="ARBA00023110"/>
    </source>
</evidence>
<evidence type="ECO:0000256" key="4">
    <source>
        <dbReference type="ARBA" id="ARBA00022737"/>
    </source>
</evidence>
<dbReference type="Pfam" id="PF00160">
    <property type="entry name" value="Pro_isomerase"/>
    <property type="match status" value="1"/>
</dbReference>
<feature type="repeat" description="WD" evidence="7">
    <location>
        <begin position="19"/>
        <end position="51"/>
    </location>
</feature>
<dbReference type="InterPro" id="IPR015943">
    <property type="entry name" value="WD40/YVTN_repeat-like_dom_sf"/>
</dbReference>
<dbReference type="InterPro" id="IPR036322">
    <property type="entry name" value="WD40_repeat_dom_sf"/>
</dbReference>
<evidence type="ECO:0000256" key="3">
    <source>
        <dbReference type="ARBA" id="ARBA00022574"/>
    </source>
</evidence>
<dbReference type="Gene3D" id="2.130.10.10">
    <property type="entry name" value="YVTN repeat-like/Quinoprotein amine dehydrogenase"/>
    <property type="match status" value="1"/>
</dbReference>
<dbReference type="AlphaFoldDB" id="A0A7S3JWF1"/>
<dbReference type="GO" id="GO:0003755">
    <property type="term" value="F:peptidyl-prolyl cis-trans isomerase activity"/>
    <property type="evidence" value="ECO:0007669"/>
    <property type="project" value="UniProtKB-KW"/>
</dbReference>
<evidence type="ECO:0000256" key="2">
    <source>
        <dbReference type="ARBA" id="ARBA00013194"/>
    </source>
</evidence>
<dbReference type="EC" id="5.2.1.8" evidence="2"/>
<dbReference type="InterPro" id="IPR002130">
    <property type="entry name" value="Cyclophilin-type_PPIase_dom"/>
</dbReference>
<keyword evidence="3 7" id="KW-0853">WD repeat</keyword>
<evidence type="ECO:0000256" key="8">
    <source>
        <dbReference type="SAM" id="MobiDB-lite"/>
    </source>
</evidence>
<evidence type="ECO:0000256" key="1">
    <source>
        <dbReference type="ARBA" id="ARBA00000971"/>
    </source>
</evidence>
<dbReference type="SMART" id="SM00320">
    <property type="entry name" value="WD40"/>
    <property type="match status" value="3"/>
</dbReference>
<proteinExistence type="predicted"/>
<dbReference type="PANTHER" id="PTHR45625:SF4">
    <property type="entry name" value="PEPTIDYLPROLYL ISOMERASE DOMAIN AND WD REPEAT-CONTAINING PROTEIN 1"/>
    <property type="match status" value="1"/>
</dbReference>
<dbReference type="PRINTS" id="PR00153">
    <property type="entry name" value="CSAPPISMRASE"/>
</dbReference>
<reference evidence="10" key="1">
    <citation type="submission" date="2021-01" db="EMBL/GenBank/DDBJ databases">
        <authorList>
            <person name="Corre E."/>
            <person name="Pelletier E."/>
            <person name="Niang G."/>
            <person name="Scheremetjew M."/>
            <person name="Finn R."/>
            <person name="Kale V."/>
            <person name="Holt S."/>
            <person name="Cochrane G."/>
            <person name="Meng A."/>
            <person name="Brown T."/>
            <person name="Cohen L."/>
        </authorList>
    </citation>
    <scope>NUCLEOTIDE SEQUENCE</scope>
    <source>
        <strain evidence="10">CCMP1510</strain>
    </source>
</reference>
<dbReference type="PROSITE" id="PS50072">
    <property type="entry name" value="CSA_PPIASE_2"/>
    <property type="match status" value="1"/>
</dbReference>
<protein>
    <recommendedName>
        <fullName evidence="2">peptidylprolyl isomerase</fullName>
        <ecNumber evidence="2">5.2.1.8</ecNumber>
    </recommendedName>
</protein>
<accession>A0A7S3JWF1</accession>
<dbReference type="InterPro" id="IPR029000">
    <property type="entry name" value="Cyclophilin-like_dom_sf"/>
</dbReference>
<name>A0A7S3JWF1_9STRA</name>
<organism evidence="10">
    <name type="scientific">Aureoumbra lagunensis</name>
    <dbReference type="NCBI Taxonomy" id="44058"/>
    <lineage>
        <taxon>Eukaryota</taxon>
        <taxon>Sar</taxon>
        <taxon>Stramenopiles</taxon>
        <taxon>Ochrophyta</taxon>
        <taxon>Pelagophyceae</taxon>
        <taxon>Pelagomonadales</taxon>
        <taxon>Aureoumbra</taxon>
    </lineage>
</organism>
<dbReference type="PANTHER" id="PTHR45625">
    <property type="entry name" value="PEPTIDYL-PROLYL CIS-TRANS ISOMERASE-RELATED"/>
    <property type="match status" value="1"/>
</dbReference>
<feature type="domain" description="PPIase cyclophilin-type" evidence="9">
    <location>
        <begin position="482"/>
        <end position="636"/>
    </location>
</feature>
<dbReference type="EMBL" id="HBIJ01011821">
    <property type="protein sequence ID" value="CAE0367305.1"/>
    <property type="molecule type" value="Transcribed_RNA"/>
</dbReference>
<gene>
    <name evidence="10" type="ORF">ALAG00032_LOCUS8054</name>
</gene>
<sequence>MDESAVLEALPKCSRYEKSYMHRDVVTHVVVATETEFIGTASVDGHVKLWKKMRLGIEFAKHYHAHLGPVICLCVSNDGLWMCSTGDGACKMYDVAAFDMVCIVRKSDAGMALWFAGHKLAVAHLSIAAPIHIYAAPHFELEGLVRIHETAPVVAMCSVNEKNFIISTDKNGLIEYWRPPDFLKLRAQVNKKRKLNVAAASENKDIEAPALFPSDAIHFSVKVETDLYVLAKGKIQARSLISSGHFLVITCSDLKIRIFHLSTGRLLRILDESMQALDKLRALFYKEASSDSSSQGPAPTEKEDQSNKSIDPSVTKILSSLKDGDYARMKTQEIEAISNIAANVSTTIESPNLGWNAVFDDSGRYLMYACMLGIKIIDIRNGRCVRFVGHDDNTERFGQIALFQGAARVDVQMERATSKQPTTGQEITPIPDPTIFATAFKRKRFYLITRRDPDEDNKRDVLNEKPQLSKAQTMAITSKTHLANRAVLHTTKGDIVLELYPTDCPKTVENFCGLARKGYYDGHIFHRTIRNFMIQTGDPNGDGTGGESIWGAEFEDEIRPHLNHDSPFVLSMANAGPNTNGSQFFITTIPTPWLNGKHTVWGKVVQGMTVVKEIESAPTNRFDKPLDDIRIVSISSHSS</sequence>
<dbReference type="GO" id="GO:0005634">
    <property type="term" value="C:nucleus"/>
    <property type="evidence" value="ECO:0007669"/>
    <property type="project" value="UniProtKB-ARBA"/>
</dbReference>
<evidence type="ECO:0000259" key="9">
    <source>
        <dbReference type="PROSITE" id="PS50072"/>
    </source>
</evidence>
<dbReference type="PROSITE" id="PS50082">
    <property type="entry name" value="WD_REPEATS_2"/>
    <property type="match status" value="1"/>
</dbReference>
<comment type="catalytic activity">
    <reaction evidence="1">
        <text>[protein]-peptidylproline (omega=180) = [protein]-peptidylproline (omega=0)</text>
        <dbReference type="Rhea" id="RHEA:16237"/>
        <dbReference type="Rhea" id="RHEA-COMP:10747"/>
        <dbReference type="Rhea" id="RHEA-COMP:10748"/>
        <dbReference type="ChEBI" id="CHEBI:83833"/>
        <dbReference type="ChEBI" id="CHEBI:83834"/>
        <dbReference type="EC" id="5.2.1.8"/>
    </reaction>
</comment>
<dbReference type="SUPFAM" id="SSF50891">
    <property type="entry name" value="Cyclophilin-like"/>
    <property type="match status" value="1"/>
</dbReference>
<dbReference type="InterPro" id="IPR044666">
    <property type="entry name" value="Cyclophilin_A-like"/>
</dbReference>
<dbReference type="SUPFAM" id="SSF50978">
    <property type="entry name" value="WD40 repeat-like"/>
    <property type="match status" value="1"/>
</dbReference>
<keyword evidence="5" id="KW-0697">Rotamase</keyword>
<evidence type="ECO:0000313" key="10">
    <source>
        <dbReference type="EMBL" id="CAE0367305.1"/>
    </source>
</evidence>
<dbReference type="Pfam" id="PF00400">
    <property type="entry name" value="WD40"/>
    <property type="match status" value="1"/>
</dbReference>
<dbReference type="InterPro" id="IPR001680">
    <property type="entry name" value="WD40_rpt"/>
</dbReference>
<dbReference type="FunFam" id="2.40.100.10:FF:000003">
    <property type="entry name" value="Peptidylprolyl isomerase domain and WD repeat-containing 1"/>
    <property type="match status" value="1"/>
</dbReference>
<feature type="region of interest" description="Disordered" evidence="8">
    <location>
        <begin position="290"/>
        <end position="309"/>
    </location>
</feature>
<keyword evidence="6" id="KW-0413">Isomerase</keyword>
<evidence type="ECO:0000256" key="6">
    <source>
        <dbReference type="ARBA" id="ARBA00023235"/>
    </source>
</evidence>
<evidence type="ECO:0000256" key="7">
    <source>
        <dbReference type="PROSITE-ProRule" id="PRU00221"/>
    </source>
</evidence>
<keyword evidence="4" id="KW-0677">Repeat</keyword>
<dbReference type="Gene3D" id="2.40.100.10">
    <property type="entry name" value="Cyclophilin-like"/>
    <property type="match status" value="1"/>
</dbReference>